<dbReference type="OrthoDB" id="407442at2759"/>
<gene>
    <name evidence="11" type="ORF">BCR37DRAFT_247182</name>
</gene>
<evidence type="ECO:0000313" key="11">
    <source>
        <dbReference type="EMBL" id="ORY85678.1"/>
    </source>
</evidence>
<keyword evidence="6" id="KW-0479">Metal-binding</keyword>
<reference evidence="11 12" key="1">
    <citation type="submission" date="2016-07" db="EMBL/GenBank/DDBJ databases">
        <title>Pervasive Adenine N6-methylation of Active Genes in Fungi.</title>
        <authorList>
            <consortium name="DOE Joint Genome Institute"/>
            <person name="Mondo S.J."/>
            <person name="Dannebaum R.O."/>
            <person name="Kuo R.C."/>
            <person name="Labutti K."/>
            <person name="Haridas S."/>
            <person name="Kuo A."/>
            <person name="Salamov A."/>
            <person name="Ahrendt S.R."/>
            <person name="Lipzen A."/>
            <person name="Sullivan W."/>
            <person name="Andreopoulos W.B."/>
            <person name="Clum A."/>
            <person name="Lindquist E."/>
            <person name="Daum C."/>
            <person name="Ramamoorthy G.K."/>
            <person name="Gryganskyi A."/>
            <person name="Culley D."/>
            <person name="Magnuson J.K."/>
            <person name="James T.Y."/>
            <person name="O'Malley M.A."/>
            <person name="Stajich J.E."/>
            <person name="Spatafora J.W."/>
            <person name="Visel A."/>
            <person name="Grigoriev I.V."/>
        </authorList>
    </citation>
    <scope>NUCLEOTIDE SEQUENCE [LARGE SCALE GENOMIC DNA]</scope>
    <source>
        <strain evidence="11 12">12-1054</strain>
    </source>
</reference>
<dbReference type="GO" id="GO:0008270">
    <property type="term" value="F:zinc ion binding"/>
    <property type="evidence" value="ECO:0007669"/>
    <property type="project" value="UniProtKB-KW"/>
</dbReference>
<keyword evidence="12" id="KW-1185">Reference proteome</keyword>
<feature type="domain" description="CCHC-type" evidence="10">
    <location>
        <begin position="77"/>
        <end position="92"/>
    </location>
</feature>
<dbReference type="InterPro" id="IPR000504">
    <property type="entry name" value="RRM_dom"/>
</dbReference>
<keyword evidence="3" id="KW-0677">Repeat</keyword>
<keyword evidence="5" id="KW-0539">Nucleus</keyword>
<evidence type="ECO:0000256" key="4">
    <source>
        <dbReference type="ARBA" id="ARBA00022884"/>
    </source>
</evidence>
<dbReference type="GeneID" id="63783191"/>
<dbReference type="GO" id="GO:0006397">
    <property type="term" value="P:mRNA processing"/>
    <property type="evidence" value="ECO:0007669"/>
    <property type="project" value="UniProtKB-KW"/>
</dbReference>
<feature type="domain" description="RRM" evidence="9">
    <location>
        <begin position="1"/>
        <end position="60"/>
    </location>
</feature>
<keyword evidence="6" id="KW-0863">Zinc-finger</keyword>
<dbReference type="AlphaFoldDB" id="A0A1Y2FNX6"/>
<comment type="subcellular location">
    <subcellularLocation>
        <location evidence="1">Nucleus</location>
    </subcellularLocation>
</comment>
<keyword evidence="6" id="KW-0862">Zinc</keyword>
<dbReference type="GO" id="GO:0003729">
    <property type="term" value="F:mRNA binding"/>
    <property type="evidence" value="ECO:0007669"/>
    <property type="project" value="TreeGrafter"/>
</dbReference>
<dbReference type="Pfam" id="PF00098">
    <property type="entry name" value="zf-CCHC"/>
    <property type="match status" value="1"/>
</dbReference>
<feature type="compositionally biased region" description="Basic and acidic residues" evidence="8">
    <location>
        <begin position="127"/>
        <end position="138"/>
    </location>
</feature>
<dbReference type="InterPro" id="IPR001878">
    <property type="entry name" value="Znf_CCHC"/>
</dbReference>
<dbReference type="PANTHER" id="PTHR23003:SF62">
    <property type="entry name" value="SERINE_ARGININE (SR)-TYPE SHUTTLING MRNA BINDING PROTEIN NPL3"/>
    <property type="match status" value="1"/>
</dbReference>
<dbReference type="OMA" id="VPRAMDP"/>
<dbReference type="SMART" id="SM00343">
    <property type="entry name" value="ZnF_C2HC"/>
    <property type="match status" value="1"/>
</dbReference>
<evidence type="ECO:0000256" key="8">
    <source>
        <dbReference type="SAM" id="MobiDB-lite"/>
    </source>
</evidence>
<protein>
    <recommendedName>
        <fullName evidence="13">CCHC-type domain-containing protein</fullName>
    </recommendedName>
</protein>
<dbReference type="SUPFAM" id="SSF54928">
    <property type="entry name" value="RNA-binding domain, RBD"/>
    <property type="match status" value="1"/>
</dbReference>
<dbReference type="InterPro" id="IPR012677">
    <property type="entry name" value="Nucleotide-bd_a/b_plait_sf"/>
</dbReference>
<evidence type="ECO:0000259" key="9">
    <source>
        <dbReference type="PROSITE" id="PS50102"/>
    </source>
</evidence>
<dbReference type="PROSITE" id="PS50158">
    <property type="entry name" value="ZF_CCHC"/>
    <property type="match status" value="1"/>
</dbReference>
<evidence type="ECO:0000259" key="10">
    <source>
        <dbReference type="PROSITE" id="PS50158"/>
    </source>
</evidence>
<dbReference type="Gene3D" id="4.10.60.10">
    <property type="entry name" value="Zinc finger, CCHC-type"/>
    <property type="match status" value="1"/>
</dbReference>
<dbReference type="Pfam" id="PF00076">
    <property type="entry name" value="RRM_1"/>
    <property type="match status" value="1"/>
</dbReference>
<evidence type="ECO:0000256" key="7">
    <source>
        <dbReference type="PROSITE-ProRule" id="PRU00176"/>
    </source>
</evidence>
<evidence type="ECO:0000256" key="3">
    <source>
        <dbReference type="ARBA" id="ARBA00022737"/>
    </source>
</evidence>
<dbReference type="InterPro" id="IPR050374">
    <property type="entry name" value="RRT5_SRSF_SR"/>
</dbReference>
<evidence type="ECO:0000313" key="12">
    <source>
        <dbReference type="Proteomes" id="UP000193685"/>
    </source>
</evidence>
<dbReference type="InterPro" id="IPR035979">
    <property type="entry name" value="RBD_domain_sf"/>
</dbReference>
<dbReference type="SMART" id="SM00360">
    <property type="entry name" value="RRM"/>
    <property type="match status" value="1"/>
</dbReference>
<evidence type="ECO:0000256" key="6">
    <source>
        <dbReference type="PROSITE-ProRule" id="PRU00047"/>
    </source>
</evidence>
<proteinExistence type="predicted"/>
<dbReference type="STRING" id="56484.A0A1Y2FNX6"/>
<feature type="compositionally biased region" description="Low complexity" evidence="8">
    <location>
        <begin position="203"/>
        <end position="218"/>
    </location>
</feature>
<evidence type="ECO:0000256" key="5">
    <source>
        <dbReference type="ARBA" id="ARBA00023242"/>
    </source>
</evidence>
<organism evidence="11 12">
    <name type="scientific">Protomyces lactucae-debilis</name>
    <dbReference type="NCBI Taxonomy" id="2754530"/>
    <lineage>
        <taxon>Eukaryota</taxon>
        <taxon>Fungi</taxon>
        <taxon>Dikarya</taxon>
        <taxon>Ascomycota</taxon>
        <taxon>Taphrinomycotina</taxon>
        <taxon>Taphrinomycetes</taxon>
        <taxon>Taphrinales</taxon>
        <taxon>Protomycetaceae</taxon>
        <taxon>Protomyces</taxon>
    </lineage>
</organism>
<dbReference type="EMBL" id="MCFI01000004">
    <property type="protein sequence ID" value="ORY85678.1"/>
    <property type="molecule type" value="Genomic_DNA"/>
</dbReference>
<sequence length="331" mass="36706">MFHLREKFSQYGTITNVELKTNIGCGFVQFTTAEAADAACRGMDGQELLDQKIRVEPQRAGGARGPKTDGAKSSDGCFNCGSRGHWSKHCPNPPTGNFRGRGRGRGRGGYHSYDNRQHHGGSYDAYPPRRQEYHDPYARDPYAAPPPRDPYGHAGRDPYYQDPYARDPYAAAPPPPRDPYARADPYARDPYARDSYAPPRPQADPYYRDAPPAAGPPRDYYEPRDDGRQQYRRGGTPPQDTSYGRDVYAQPDPMRRRSRSPMRRGPPVQHDDYDYRYAPPQGSAADPYAAPDAYHAQGGPPAGGYADYDRTRGRSRSPQGGASGGGSYGYA</sequence>
<keyword evidence="4 7" id="KW-0694">RNA-binding</keyword>
<name>A0A1Y2FNX6_PROLT</name>
<feature type="region of interest" description="Disordered" evidence="8">
    <location>
        <begin position="89"/>
        <end position="331"/>
    </location>
</feature>
<dbReference type="Gene3D" id="3.30.70.330">
    <property type="match status" value="1"/>
</dbReference>
<evidence type="ECO:0000256" key="2">
    <source>
        <dbReference type="ARBA" id="ARBA00022664"/>
    </source>
</evidence>
<comment type="caution">
    <text evidence="11">The sequence shown here is derived from an EMBL/GenBank/DDBJ whole genome shotgun (WGS) entry which is preliminary data.</text>
</comment>
<dbReference type="GO" id="GO:0005737">
    <property type="term" value="C:cytoplasm"/>
    <property type="evidence" value="ECO:0007669"/>
    <property type="project" value="TreeGrafter"/>
</dbReference>
<feature type="compositionally biased region" description="Gly residues" evidence="8">
    <location>
        <begin position="321"/>
        <end position="331"/>
    </location>
</feature>
<dbReference type="CDD" id="cd00590">
    <property type="entry name" value="RRM_SF"/>
    <property type="match status" value="1"/>
</dbReference>
<dbReference type="GO" id="GO:0005634">
    <property type="term" value="C:nucleus"/>
    <property type="evidence" value="ECO:0007669"/>
    <property type="project" value="UniProtKB-SubCell"/>
</dbReference>
<feature type="compositionally biased region" description="Low complexity" evidence="8">
    <location>
        <begin position="157"/>
        <end position="170"/>
    </location>
</feature>
<feature type="compositionally biased region" description="Basic and acidic residues" evidence="8">
    <location>
        <begin position="179"/>
        <end position="192"/>
    </location>
</feature>
<dbReference type="PROSITE" id="PS50102">
    <property type="entry name" value="RRM"/>
    <property type="match status" value="1"/>
</dbReference>
<dbReference type="Proteomes" id="UP000193685">
    <property type="component" value="Unassembled WGS sequence"/>
</dbReference>
<evidence type="ECO:0000256" key="1">
    <source>
        <dbReference type="ARBA" id="ARBA00004123"/>
    </source>
</evidence>
<accession>A0A1Y2FNX6</accession>
<dbReference type="PANTHER" id="PTHR23003">
    <property type="entry name" value="RNA RECOGNITION MOTIF RRM DOMAIN CONTAINING PROTEIN"/>
    <property type="match status" value="1"/>
</dbReference>
<keyword evidence="2" id="KW-0507">mRNA processing</keyword>
<dbReference type="RefSeq" id="XP_040727160.1">
    <property type="nucleotide sequence ID" value="XM_040866592.1"/>
</dbReference>
<feature type="compositionally biased region" description="Basic and acidic residues" evidence="8">
    <location>
        <begin position="219"/>
        <end position="229"/>
    </location>
</feature>
<evidence type="ECO:0008006" key="13">
    <source>
        <dbReference type="Google" id="ProtNLM"/>
    </source>
</evidence>
<feature type="compositionally biased region" description="Low complexity" evidence="8">
    <location>
        <begin position="284"/>
        <end position="294"/>
    </location>
</feature>